<name>A0A518EVP6_9BACT</name>
<evidence type="ECO:0000256" key="2">
    <source>
        <dbReference type="SAM" id="Phobius"/>
    </source>
</evidence>
<keyword evidence="2" id="KW-0472">Membrane</keyword>
<keyword evidence="2" id="KW-0812">Transmembrane</keyword>
<keyword evidence="2" id="KW-1133">Transmembrane helix</keyword>
<dbReference type="AlphaFoldDB" id="A0A518EVP6"/>
<feature type="region of interest" description="Disordered" evidence="1">
    <location>
        <begin position="69"/>
        <end position="111"/>
    </location>
</feature>
<keyword evidence="4" id="KW-1185">Reference proteome</keyword>
<evidence type="ECO:0000313" key="4">
    <source>
        <dbReference type="Proteomes" id="UP000320390"/>
    </source>
</evidence>
<feature type="transmembrane region" description="Helical" evidence="2">
    <location>
        <begin position="20"/>
        <end position="38"/>
    </location>
</feature>
<proteinExistence type="predicted"/>
<reference evidence="3 4" key="1">
    <citation type="submission" date="2019-02" db="EMBL/GenBank/DDBJ databases">
        <title>Deep-cultivation of Planctomycetes and their phenomic and genomic characterization uncovers novel biology.</title>
        <authorList>
            <person name="Wiegand S."/>
            <person name="Jogler M."/>
            <person name="Boedeker C."/>
            <person name="Pinto D."/>
            <person name="Vollmers J."/>
            <person name="Rivas-Marin E."/>
            <person name="Kohn T."/>
            <person name="Peeters S.H."/>
            <person name="Heuer A."/>
            <person name="Rast P."/>
            <person name="Oberbeckmann S."/>
            <person name="Bunk B."/>
            <person name="Jeske O."/>
            <person name="Meyerdierks A."/>
            <person name="Storesund J.E."/>
            <person name="Kallscheuer N."/>
            <person name="Luecker S."/>
            <person name="Lage O.M."/>
            <person name="Pohl T."/>
            <person name="Merkel B.J."/>
            <person name="Hornburger P."/>
            <person name="Mueller R.-W."/>
            <person name="Bruemmer F."/>
            <person name="Labrenz M."/>
            <person name="Spormann A.M."/>
            <person name="Op den Camp H."/>
            <person name="Overmann J."/>
            <person name="Amann R."/>
            <person name="Jetten M.S.M."/>
            <person name="Mascher T."/>
            <person name="Medema M.H."/>
            <person name="Devos D.P."/>
            <person name="Kaster A.-K."/>
            <person name="Ovreas L."/>
            <person name="Rohde M."/>
            <person name="Galperin M.Y."/>
            <person name="Jogler C."/>
        </authorList>
    </citation>
    <scope>NUCLEOTIDE SEQUENCE [LARGE SCALE GENOMIC DNA]</scope>
    <source>
        <strain evidence="3 4">Poly30</strain>
    </source>
</reference>
<evidence type="ECO:0000313" key="3">
    <source>
        <dbReference type="EMBL" id="QDV08166.1"/>
    </source>
</evidence>
<gene>
    <name evidence="3" type="ORF">Poly30_37020</name>
</gene>
<organism evidence="3 4">
    <name type="scientific">Saltatorellus ferox</name>
    <dbReference type="NCBI Taxonomy" id="2528018"/>
    <lineage>
        <taxon>Bacteria</taxon>
        <taxon>Pseudomonadati</taxon>
        <taxon>Planctomycetota</taxon>
        <taxon>Planctomycetia</taxon>
        <taxon>Planctomycetia incertae sedis</taxon>
        <taxon>Saltatorellus</taxon>
    </lineage>
</organism>
<dbReference type="EMBL" id="CP036434">
    <property type="protein sequence ID" value="QDV08166.1"/>
    <property type="molecule type" value="Genomic_DNA"/>
</dbReference>
<protein>
    <submittedName>
        <fullName evidence="3">Uncharacterized protein</fullName>
    </submittedName>
</protein>
<dbReference type="Proteomes" id="UP000320390">
    <property type="component" value="Chromosome"/>
</dbReference>
<evidence type="ECO:0000256" key="1">
    <source>
        <dbReference type="SAM" id="MobiDB-lite"/>
    </source>
</evidence>
<sequence>MGGQDGAVALSSLPMSRSAFFFLVGTGLCLAIVAAVLFGREEGRGTDAVGMPGGDGLTEASAELIPGVMPGATLRPVGSRSGAEATEGRSRSERVEAVPSVASVPQPGPPPAPWPVQGVLLDGAGRPLAGVPLTYLSEAPDSVRFERLQDRLERIRPFRRHDGASVSTDARGEFTFDGPDRREGGAIRFDVPDYLEGHVVAPIDPSADWQTIQALPTPHQDSTCTFWLTGSRALEPVDLEGVRVEPLAGSFEFPRRRPRDDERSIELEVRGTKVVQRGVPPGRWQFTFLPRHGLHQRVDVLIEEPGTEQQITVLVESWPDGLATDLEFEPAGDGTLPWIDTSTGMDTWLPEERLEIGELRLDRHFARTLRIGHGPVKAAELTLRLRALSSMSRNDAIYLEHRGSREFAWRSSIEALLGRWRSGSARTLYLDLARLPLASGETYDLRPSLEDGLLDVVIQDDTAIEAMSIRILR</sequence>
<feature type="compositionally biased region" description="Basic and acidic residues" evidence="1">
    <location>
        <begin position="86"/>
        <end position="96"/>
    </location>
</feature>
<accession>A0A518EVP6</accession>